<comment type="caution">
    <text evidence="1">The sequence shown here is derived from an EMBL/GenBank/DDBJ whole genome shotgun (WGS) entry which is preliminary data.</text>
</comment>
<dbReference type="AlphaFoldDB" id="M6BQM6"/>
<reference evidence="1 2" key="1">
    <citation type="submission" date="2013-01" db="EMBL/GenBank/DDBJ databases">
        <authorList>
            <person name="Harkins D.M."/>
            <person name="Durkin A.S."/>
            <person name="Brinkac L.M."/>
            <person name="Haft D.H."/>
            <person name="Selengut J.D."/>
            <person name="Sanka R."/>
            <person name="DePew J."/>
            <person name="Purushe J."/>
            <person name="Galloway R.L."/>
            <person name="Vinetz J.M."/>
            <person name="Sutton G.G."/>
            <person name="Nierman W.C."/>
            <person name="Fouts D.E."/>
        </authorList>
    </citation>
    <scope>NUCLEOTIDE SEQUENCE [LARGE SCALE GENOMIC DNA]</scope>
    <source>
        <strain evidence="1 2">Sponselee CDC</strain>
    </source>
</reference>
<organism evidence="1 2">
    <name type="scientific">Leptospira borgpetersenii serovar Hardjo-bovis str. Sponselee</name>
    <dbReference type="NCBI Taxonomy" id="1303729"/>
    <lineage>
        <taxon>Bacteria</taxon>
        <taxon>Pseudomonadati</taxon>
        <taxon>Spirochaetota</taxon>
        <taxon>Spirochaetia</taxon>
        <taxon>Leptospirales</taxon>
        <taxon>Leptospiraceae</taxon>
        <taxon>Leptospira</taxon>
    </lineage>
</organism>
<sequence>MSELSQSFIRFKAENTNSLILKLKFSGRTLHLFFLPFPASFRIPYKPDTDQVSNF</sequence>
<dbReference type="PATRIC" id="fig|1218567.3.peg.2050"/>
<gene>
    <name evidence="1" type="ORF">LEP1GSC016_2188</name>
</gene>
<dbReference type="EMBL" id="ANMU01000076">
    <property type="protein sequence ID" value="EMJ81799.1"/>
    <property type="molecule type" value="Genomic_DNA"/>
</dbReference>
<name>M6BQM6_LEPBO</name>
<protein>
    <submittedName>
        <fullName evidence="1">Uncharacterized protein</fullName>
    </submittedName>
</protein>
<dbReference type="Proteomes" id="UP000011873">
    <property type="component" value="Unassembled WGS sequence"/>
</dbReference>
<accession>M6BQM6</accession>
<proteinExistence type="predicted"/>
<evidence type="ECO:0000313" key="1">
    <source>
        <dbReference type="EMBL" id="EMJ81799.1"/>
    </source>
</evidence>
<evidence type="ECO:0000313" key="2">
    <source>
        <dbReference type="Proteomes" id="UP000011873"/>
    </source>
</evidence>